<reference evidence="4" key="1">
    <citation type="submission" date="2021-07" db="EMBL/GenBank/DDBJ databases">
        <authorList>
            <person name="Branca A.L. A."/>
        </authorList>
    </citation>
    <scope>NUCLEOTIDE SEQUENCE</scope>
</reference>
<evidence type="ECO:0000313" key="5">
    <source>
        <dbReference type="Proteomes" id="UP001153618"/>
    </source>
</evidence>
<dbReference type="InterPro" id="IPR020471">
    <property type="entry name" value="AKR"/>
</dbReference>
<keyword evidence="1" id="KW-0560">Oxidoreductase</keyword>
<dbReference type="PRINTS" id="PR00069">
    <property type="entry name" value="ALDKETRDTASE"/>
</dbReference>
<comment type="caution">
    <text evidence="4">The sequence shown here is derived from an EMBL/GenBank/DDBJ whole genome shotgun (WGS) entry which is preliminary data.</text>
</comment>
<name>A0A9W4HHA4_PENOL</name>
<dbReference type="EMBL" id="CAJVOS010000013">
    <property type="protein sequence ID" value="CAG8011487.1"/>
    <property type="molecule type" value="Genomic_DNA"/>
</dbReference>
<evidence type="ECO:0000256" key="1">
    <source>
        <dbReference type="ARBA" id="ARBA00023002"/>
    </source>
</evidence>
<dbReference type="GO" id="GO:0016491">
    <property type="term" value="F:oxidoreductase activity"/>
    <property type="evidence" value="ECO:0007669"/>
    <property type="project" value="UniProtKB-KW"/>
</dbReference>
<dbReference type="CDD" id="cd19075">
    <property type="entry name" value="AKR_AKR7A1-5"/>
    <property type="match status" value="1"/>
</dbReference>
<proteinExistence type="inferred from homology"/>
<accession>A0A9W4HHA4</accession>
<organism evidence="4 5">
    <name type="scientific">Penicillium olsonii</name>
    <dbReference type="NCBI Taxonomy" id="99116"/>
    <lineage>
        <taxon>Eukaryota</taxon>
        <taxon>Fungi</taxon>
        <taxon>Dikarya</taxon>
        <taxon>Ascomycota</taxon>
        <taxon>Pezizomycotina</taxon>
        <taxon>Eurotiomycetes</taxon>
        <taxon>Eurotiomycetidae</taxon>
        <taxon>Eurotiales</taxon>
        <taxon>Aspergillaceae</taxon>
        <taxon>Penicillium</taxon>
    </lineage>
</organism>
<evidence type="ECO:0000256" key="2">
    <source>
        <dbReference type="ARBA" id="ARBA00038157"/>
    </source>
</evidence>
<evidence type="ECO:0000313" key="4">
    <source>
        <dbReference type="EMBL" id="CAG8011487.1"/>
    </source>
</evidence>
<dbReference type="PANTHER" id="PTHR43364">
    <property type="entry name" value="NADH-SPECIFIC METHYLGLYOXAL REDUCTASE-RELATED"/>
    <property type="match status" value="1"/>
</dbReference>
<sequence>MSFSIAESLSHLLPISTFNMSNIKLIWGGASISDKTSFPSTEAINEFLDVLQAKGVNTIDTARIYTGSEERLGTVHAESRFAIDSKYPGAFSPVASTPESLVSNLKETLELLQTKQLDIYYIHAPDRRSSLEDLLAALNAEYQTGKFKRFGLSNFLAEEVEEVIRISRENNYILPTVYQGNYSAIARRGEDEIFPTLRKHNIAFYAYSPIGGGFLTKDVDQLVAGGKGRWDANTPIGGLYNQLYNKPRMLEGLKLWADIAKRAGIPKAELAYRWAAHNSALKSEFGDGLIFGSRNLEQLKQTLDGLERGPLSAEIAAQIDEVWKHVEADAPLDNLNSSTKL</sequence>
<dbReference type="Proteomes" id="UP001153618">
    <property type="component" value="Unassembled WGS sequence"/>
</dbReference>
<dbReference type="Gene3D" id="3.20.20.100">
    <property type="entry name" value="NADP-dependent oxidoreductase domain"/>
    <property type="match status" value="1"/>
</dbReference>
<dbReference type="InterPro" id="IPR050523">
    <property type="entry name" value="AKR_Detox_Biosynth"/>
</dbReference>
<dbReference type="InterPro" id="IPR036812">
    <property type="entry name" value="NAD(P)_OxRdtase_dom_sf"/>
</dbReference>
<gene>
    <name evidence="4" type="ORF">POLS_LOCUS2139</name>
</gene>
<keyword evidence="5" id="KW-1185">Reference proteome</keyword>
<dbReference type="Pfam" id="PF00248">
    <property type="entry name" value="Aldo_ket_red"/>
    <property type="match status" value="1"/>
</dbReference>
<dbReference type="PANTHER" id="PTHR43364:SF4">
    <property type="entry name" value="NAD(P)-LINKED OXIDOREDUCTASE SUPERFAMILY PROTEIN"/>
    <property type="match status" value="1"/>
</dbReference>
<evidence type="ECO:0000259" key="3">
    <source>
        <dbReference type="Pfam" id="PF00248"/>
    </source>
</evidence>
<protein>
    <recommendedName>
        <fullName evidence="3">NADP-dependent oxidoreductase domain-containing protein</fullName>
    </recommendedName>
</protein>
<dbReference type="InterPro" id="IPR023210">
    <property type="entry name" value="NADP_OxRdtase_dom"/>
</dbReference>
<comment type="similarity">
    <text evidence="2">Belongs to the aldo/keto reductase family. Aldo/keto reductase 2 subfamily.</text>
</comment>
<feature type="domain" description="NADP-dependent oxidoreductase" evidence="3">
    <location>
        <begin position="24"/>
        <end position="323"/>
    </location>
</feature>
<dbReference type="SUPFAM" id="SSF51430">
    <property type="entry name" value="NAD(P)-linked oxidoreductase"/>
    <property type="match status" value="1"/>
</dbReference>
<dbReference type="OrthoDB" id="48988at2759"/>
<dbReference type="AlphaFoldDB" id="A0A9W4HHA4"/>